<reference evidence="2" key="1">
    <citation type="submission" date="2021-06" db="EMBL/GenBank/DDBJ databases">
        <authorList>
            <person name="Kallberg Y."/>
            <person name="Tangrot J."/>
            <person name="Rosling A."/>
        </authorList>
    </citation>
    <scope>NUCLEOTIDE SEQUENCE</scope>
    <source>
        <strain evidence="2">IA702</strain>
    </source>
</reference>
<accession>A0A9N9CZR0</accession>
<dbReference type="EMBL" id="CAJVPJ010002297">
    <property type="protein sequence ID" value="CAG8617844.1"/>
    <property type="molecule type" value="Genomic_DNA"/>
</dbReference>
<comment type="caution">
    <text evidence="2">The sequence shown here is derived from an EMBL/GenBank/DDBJ whole genome shotgun (WGS) entry which is preliminary data.</text>
</comment>
<dbReference type="OrthoDB" id="2357055at2759"/>
<feature type="signal peptide" evidence="1">
    <location>
        <begin position="1"/>
        <end position="34"/>
    </location>
</feature>
<evidence type="ECO:0000313" key="3">
    <source>
        <dbReference type="Proteomes" id="UP000789572"/>
    </source>
</evidence>
<feature type="chain" id="PRO_5040187115" evidence="1">
    <location>
        <begin position="35"/>
        <end position="149"/>
    </location>
</feature>
<evidence type="ECO:0000256" key="1">
    <source>
        <dbReference type="SAM" id="SignalP"/>
    </source>
</evidence>
<name>A0A9N9CZR0_9GLOM</name>
<proteinExistence type="predicted"/>
<protein>
    <submittedName>
        <fullName evidence="2">6437_t:CDS:1</fullName>
    </submittedName>
</protein>
<organism evidence="2 3">
    <name type="scientific">Paraglomus occultum</name>
    <dbReference type="NCBI Taxonomy" id="144539"/>
    <lineage>
        <taxon>Eukaryota</taxon>
        <taxon>Fungi</taxon>
        <taxon>Fungi incertae sedis</taxon>
        <taxon>Mucoromycota</taxon>
        <taxon>Glomeromycotina</taxon>
        <taxon>Glomeromycetes</taxon>
        <taxon>Paraglomerales</taxon>
        <taxon>Paraglomeraceae</taxon>
        <taxon>Paraglomus</taxon>
    </lineage>
</organism>
<gene>
    <name evidence="2" type="ORF">POCULU_LOCUS8274</name>
</gene>
<dbReference type="Proteomes" id="UP000789572">
    <property type="component" value="Unassembled WGS sequence"/>
</dbReference>
<evidence type="ECO:0000313" key="2">
    <source>
        <dbReference type="EMBL" id="CAG8617844.1"/>
    </source>
</evidence>
<dbReference type="AlphaFoldDB" id="A0A9N9CZR0"/>
<keyword evidence="1" id="KW-0732">Signal</keyword>
<sequence>MTFFYHNQSPRTYSMVYLLLFFLACLNFYTETLADVPYAVAYCDFPPSPFRAVVGRVTFTQYQDATTLVTGQCNTGFNDSDPSHYRWTISLYYDLTPFVDYSVNSPGTSAFQARVDDLPLTGEESVVGTRMRVFYNDQVIGRCDITRIG</sequence>
<keyword evidence="3" id="KW-1185">Reference proteome</keyword>